<evidence type="ECO:0000256" key="3">
    <source>
        <dbReference type="ARBA" id="ARBA00023315"/>
    </source>
</evidence>
<dbReference type="SUPFAM" id="SSF69593">
    <property type="entry name" value="Glycerol-3-phosphate (1)-acyltransferase"/>
    <property type="match status" value="1"/>
</dbReference>
<evidence type="ECO:0000259" key="4">
    <source>
        <dbReference type="SMART" id="SM00563"/>
    </source>
</evidence>
<dbReference type="Pfam" id="PF01553">
    <property type="entry name" value="Acyltransferase"/>
    <property type="match status" value="1"/>
</dbReference>
<evidence type="ECO:0000256" key="2">
    <source>
        <dbReference type="ARBA" id="ARBA00022679"/>
    </source>
</evidence>
<dbReference type="OrthoDB" id="9803035at2"/>
<comment type="caution">
    <text evidence="5">The sequence shown here is derived from an EMBL/GenBank/DDBJ whole genome shotgun (WGS) entry which is preliminary data.</text>
</comment>
<protein>
    <submittedName>
        <fullName evidence="5">1-acyl-sn-glycerol-3-phosphate acyltransferase</fullName>
    </submittedName>
</protein>
<dbReference type="AlphaFoldDB" id="A0A4Q1CC96"/>
<sequence length="197" mass="21086">MKDFVAWLVRVVCGVRLLPAEALPAGPAIFFANHSSHLDFVAIWAALPATVRARTRPVAGRDYWEKTKLRRRIAEGFFNAVLIERQRVTVANNPLAAMTAALAAGDSLIVFPEGTRSPDGAIQEFKSGLHHLARAQPGIALIPVYLQNLSRILPKGESLPVPLLGSLSVGPALALAEGEDKAAFLARARAAVQQLAA</sequence>
<evidence type="ECO:0000256" key="1">
    <source>
        <dbReference type="ARBA" id="ARBA00005189"/>
    </source>
</evidence>
<keyword evidence="6" id="KW-1185">Reference proteome</keyword>
<dbReference type="Proteomes" id="UP000290218">
    <property type="component" value="Unassembled WGS sequence"/>
</dbReference>
<dbReference type="GO" id="GO:0006654">
    <property type="term" value="P:phosphatidic acid biosynthetic process"/>
    <property type="evidence" value="ECO:0007669"/>
    <property type="project" value="TreeGrafter"/>
</dbReference>
<gene>
    <name evidence="5" type="ORF">ESB00_12995</name>
</gene>
<dbReference type="PANTHER" id="PTHR10434:SF11">
    <property type="entry name" value="1-ACYL-SN-GLYCEROL-3-PHOSPHATE ACYLTRANSFERASE"/>
    <property type="match status" value="1"/>
</dbReference>
<organism evidence="5 6">
    <name type="scientific">Oleiharenicola lentus</name>
    <dbReference type="NCBI Taxonomy" id="2508720"/>
    <lineage>
        <taxon>Bacteria</taxon>
        <taxon>Pseudomonadati</taxon>
        <taxon>Verrucomicrobiota</taxon>
        <taxon>Opitutia</taxon>
        <taxon>Opitutales</taxon>
        <taxon>Opitutaceae</taxon>
        <taxon>Oleiharenicola</taxon>
    </lineage>
</organism>
<name>A0A4Q1CC96_9BACT</name>
<reference evidence="5 6" key="1">
    <citation type="submission" date="2019-01" db="EMBL/GenBank/DDBJ databases">
        <title>Lacunisphaera sp. strain TWA-58.</title>
        <authorList>
            <person name="Chen W.-M."/>
        </authorList>
    </citation>
    <scope>NUCLEOTIDE SEQUENCE [LARGE SCALE GENOMIC DNA]</scope>
    <source>
        <strain evidence="5 6">TWA-58</strain>
    </source>
</reference>
<dbReference type="InterPro" id="IPR002123">
    <property type="entry name" value="Plipid/glycerol_acylTrfase"/>
</dbReference>
<keyword evidence="2 5" id="KW-0808">Transferase</keyword>
<feature type="domain" description="Phospholipid/glycerol acyltransferase" evidence="4">
    <location>
        <begin position="28"/>
        <end position="149"/>
    </location>
</feature>
<dbReference type="PANTHER" id="PTHR10434">
    <property type="entry name" value="1-ACYL-SN-GLYCEROL-3-PHOSPHATE ACYLTRANSFERASE"/>
    <property type="match status" value="1"/>
</dbReference>
<evidence type="ECO:0000313" key="6">
    <source>
        <dbReference type="Proteomes" id="UP000290218"/>
    </source>
</evidence>
<accession>A0A4Q1CC96</accession>
<dbReference type="CDD" id="cd07989">
    <property type="entry name" value="LPLAT_AGPAT-like"/>
    <property type="match status" value="1"/>
</dbReference>
<proteinExistence type="predicted"/>
<comment type="pathway">
    <text evidence="1">Lipid metabolism.</text>
</comment>
<dbReference type="SMART" id="SM00563">
    <property type="entry name" value="PlsC"/>
    <property type="match status" value="1"/>
</dbReference>
<keyword evidence="3 5" id="KW-0012">Acyltransferase</keyword>
<dbReference type="RefSeq" id="WP_129048109.1">
    <property type="nucleotide sequence ID" value="NZ_SDHX01000001.1"/>
</dbReference>
<dbReference type="EMBL" id="SDHX01000001">
    <property type="protein sequence ID" value="RXK56743.1"/>
    <property type="molecule type" value="Genomic_DNA"/>
</dbReference>
<dbReference type="GO" id="GO:0003841">
    <property type="term" value="F:1-acylglycerol-3-phosphate O-acyltransferase activity"/>
    <property type="evidence" value="ECO:0007669"/>
    <property type="project" value="TreeGrafter"/>
</dbReference>
<evidence type="ECO:0000313" key="5">
    <source>
        <dbReference type="EMBL" id="RXK56743.1"/>
    </source>
</evidence>